<dbReference type="AlphaFoldDB" id="A0A5B8UBI2"/>
<dbReference type="Gene3D" id="1.10.1740.10">
    <property type="match status" value="1"/>
</dbReference>
<dbReference type="PANTHER" id="PTHR43133:SF8">
    <property type="entry name" value="RNA POLYMERASE SIGMA FACTOR HI_1459-RELATED"/>
    <property type="match status" value="1"/>
</dbReference>
<evidence type="ECO:0000259" key="7">
    <source>
        <dbReference type="Pfam" id="PF08281"/>
    </source>
</evidence>
<dbReference type="GO" id="GO:0006352">
    <property type="term" value="P:DNA-templated transcription initiation"/>
    <property type="evidence" value="ECO:0007669"/>
    <property type="project" value="InterPro"/>
</dbReference>
<dbReference type="Proteomes" id="UP000321805">
    <property type="component" value="Chromosome"/>
</dbReference>
<dbReference type="SUPFAM" id="SSF88659">
    <property type="entry name" value="Sigma3 and sigma4 domains of RNA polymerase sigma factors"/>
    <property type="match status" value="1"/>
</dbReference>
<evidence type="ECO:0000256" key="4">
    <source>
        <dbReference type="ARBA" id="ARBA00023125"/>
    </source>
</evidence>
<keyword evidence="5" id="KW-0804">Transcription</keyword>
<dbReference type="Pfam" id="PF04542">
    <property type="entry name" value="Sigma70_r2"/>
    <property type="match status" value="1"/>
</dbReference>
<dbReference type="SUPFAM" id="SSF88946">
    <property type="entry name" value="Sigma2 domain of RNA polymerase sigma factors"/>
    <property type="match status" value="1"/>
</dbReference>
<evidence type="ECO:0000313" key="8">
    <source>
        <dbReference type="EMBL" id="QEC50354.1"/>
    </source>
</evidence>
<feature type="domain" description="RNA polymerase sigma factor 70 region 4 type 2" evidence="7">
    <location>
        <begin position="107"/>
        <end position="158"/>
    </location>
</feature>
<dbReference type="Pfam" id="PF08281">
    <property type="entry name" value="Sigma70_r4_2"/>
    <property type="match status" value="1"/>
</dbReference>
<dbReference type="InterPro" id="IPR013249">
    <property type="entry name" value="RNA_pol_sigma70_r4_t2"/>
</dbReference>
<proteinExistence type="inferred from homology"/>
<keyword evidence="3" id="KW-0731">Sigma factor</keyword>
<reference evidence="8 9" key="1">
    <citation type="journal article" date="2018" name="J. Microbiol.">
        <title>Baekduia soli gen. nov., sp. nov., a novel bacterium isolated from the soil of Baekdu Mountain and proposal of a novel family name, Baekduiaceae fam. nov.</title>
        <authorList>
            <person name="An D.S."/>
            <person name="Siddiqi M.Z."/>
            <person name="Kim K.H."/>
            <person name="Yu H.S."/>
            <person name="Im W.T."/>
        </authorList>
    </citation>
    <scope>NUCLEOTIDE SEQUENCE [LARGE SCALE GENOMIC DNA]</scope>
    <source>
        <strain evidence="8 9">BR7-21</strain>
    </source>
</reference>
<comment type="similarity">
    <text evidence="1">Belongs to the sigma-70 factor family. ECF subfamily.</text>
</comment>
<evidence type="ECO:0000256" key="3">
    <source>
        <dbReference type="ARBA" id="ARBA00023082"/>
    </source>
</evidence>
<dbReference type="InterPro" id="IPR013325">
    <property type="entry name" value="RNA_pol_sigma_r2"/>
</dbReference>
<evidence type="ECO:0000256" key="5">
    <source>
        <dbReference type="ARBA" id="ARBA00023163"/>
    </source>
</evidence>
<accession>A0A5B8UBI2</accession>
<dbReference type="InterPro" id="IPR013324">
    <property type="entry name" value="RNA_pol_sigma_r3/r4-like"/>
</dbReference>
<dbReference type="Gene3D" id="1.10.10.10">
    <property type="entry name" value="Winged helix-like DNA-binding domain superfamily/Winged helix DNA-binding domain"/>
    <property type="match status" value="1"/>
</dbReference>
<name>A0A5B8UBI2_9ACTN</name>
<evidence type="ECO:0000313" key="9">
    <source>
        <dbReference type="Proteomes" id="UP000321805"/>
    </source>
</evidence>
<dbReference type="InterPro" id="IPR039425">
    <property type="entry name" value="RNA_pol_sigma-70-like"/>
</dbReference>
<keyword evidence="4" id="KW-0238">DNA-binding</keyword>
<dbReference type="NCBIfam" id="TIGR02937">
    <property type="entry name" value="sigma70-ECF"/>
    <property type="match status" value="1"/>
</dbReference>
<dbReference type="EMBL" id="CP042430">
    <property type="protein sequence ID" value="QEC50354.1"/>
    <property type="molecule type" value="Genomic_DNA"/>
</dbReference>
<evidence type="ECO:0000256" key="1">
    <source>
        <dbReference type="ARBA" id="ARBA00010641"/>
    </source>
</evidence>
<evidence type="ECO:0000259" key="6">
    <source>
        <dbReference type="Pfam" id="PF04542"/>
    </source>
</evidence>
<gene>
    <name evidence="8" type="ORF">FSW04_24060</name>
</gene>
<feature type="domain" description="RNA polymerase sigma-70 region 2" evidence="6">
    <location>
        <begin position="17"/>
        <end position="79"/>
    </location>
</feature>
<dbReference type="PANTHER" id="PTHR43133">
    <property type="entry name" value="RNA POLYMERASE ECF-TYPE SIGMA FACTO"/>
    <property type="match status" value="1"/>
</dbReference>
<dbReference type="GO" id="GO:0003677">
    <property type="term" value="F:DNA binding"/>
    <property type="evidence" value="ECO:0007669"/>
    <property type="project" value="UniProtKB-KW"/>
</dbReference>
<dbReference type="GO" id="GO:0016987">
    <property type="term" value="F:sigma factor activity"/>
    <property type="evidence" value="ECO:0007669"/>
    <property type="project" value="UniProtKB-KW"/>
</dbReference>
<organism evidence="8 9">
    <name type="scientific">Baekduia soli</name>
    <dbReference type="NCBI Taxonomy" id="496014"/>
    <lineage>
        <taxon>Bacteria</taxon>
        <taxon>Bacillati</taxon>
        <taxon>Actinomycetota</taxon>
        <taxon>Thermoleophilia</taxon>
        <taxon>Solirubrobacterales</taxon>
        <taxon>Baekduiaceae</taxon>
        <taxon>Baekduia</taxon>
    </lineage>
</organism>
<dbReference type="InterPro" id="IPR007627">
    <property type="entry name" value="RNA_pol_sigma70_r2"/>
</dbReference>
<dbReference type="KEGG" id="bsol:FSW04_24060"/>
<dbReference type="InterPro" id="IPR036388">
    <property type="entry name" value="WH-like_DNA-bd_sf"/>
</dbReference>
<protein>
    <submittedName>
        <fullName evidence="8">Sigma-70 family RNA polymerase sigma factor</fullName>
    </submittedName>
</protein>
<dbReference type="InterPro" id="IPR014284">
    <property type="entry name" value="RNA_pol_sigma-70_dom"/>
</dbReference>
<evidence type="ECO:0000256" key="2">
    <source>
        <dbReference type="ARBA" id="ARBA00023015"/>
    </source>
</evidence>
<sequence>MRSMTTRTCRAPFDWTALRDLAHREARRVVRDDFDADEAAQEAVLRAWRGQASCRADDPRPWMAQIARREALRLLARRREDRSTAADDLDERASSDGQDELSALRIDLARALGDLDRRDRALLYARYALDLTQPAAAAVLDMPEGTAKVRLHRLRARLAESLAA</sequence>
<keyword evidence="9" id="KW-1185">Reference proteome</keyword>
<keyword evidence="2" id="KW-0805">Transcription regulation</keyword>